<sequence>MLTPGGSSGGEGALVAFQGSPLSVGTDLGGSVRIPSLCCGVYGFKPTTSRLPYGGQQSLNAPGTDFMLACAGPISRDLKALEVLVRAVIDARPALYDSTAIDVPWRDVSRLEKRKLRIGVVQEDPVFPLHPPVRNTMDEAVRVLRSKGNELIYLDPGECHVADATEVAWKFFGLDETVFSHLKASGEPVVRSVAFINSLAAALPRRFLPDTNGMDKFKLLATLRHARAAIVDDWRKIWQNNALDVVLCPPAQSTAVEHDKFGLPPYTTLTNILDYPSCIIPFGRVTGQPNPTPFVKAPGQIAPDCMTPLDSYVSEPKLIHYSLRLSEYS</sequence>
<dbReference type="Pfam" id="PF01425">
    <property type="entry name" value="Amidase"/>
    <property type="match status" value="1"/>
</dbReference>
<evidence type="ECO:0000256" key="3">
    <source>
        <dbReference type="ARBA" id="ARBA00012922"/>
    </source>
</evidence>
<comment type="caution">
    <text evidence="6">The sequence shown here is derived from an EMBL/GenBank/DDBJ whole genome shotgun (WGS) entry which is preliminary data.</text>
</comment>
<dbReference type="InterPro" id="IPR023631">
    <property type="entry name" value="Amidase_dom"/>
</dbReference>
<dbReference type="SUPFAM" id="SSF75304">
    <property type="entry name" value="Amidase signature (AS) enzymes"/>
    <property type="match status" value="1"/>
</dbReference>
<dbReference type="PANTHER" id="PTHR46072:SF3">
    <property type="entry name" value="AMIDASE"/>
    <property type="match status" value="1"/>
</dbReference>
<evidence type="ECO:0000313" key="7">
    <source>
        <dbReference type="Proteomes" id="UP000325902"/>
    </source>
</evidence>
<gene>
    <name evidence="6" type="ORF">DBV05_g7922</name>
</gene>
<evidence type="ECO:0000256" key="1">
    <source>
        <dbReference type="ARBA" id="ARBA00001311"/>
    </source>
</evidence>
<dbReference type="InterPro" id="IPR036928">
    <property type="entry name" value="AS_sf"/>
</dbReference>
<accession>A0A5N5D824</accession>
<dbReference type="OrthoDB" id="6428749at2759"/>
<organism evidence="6 7">
    <name type="scientific">Lasiodiplodia theobromae</name>
    <dbReference type="NCBI Taxonomy" id="45133"/>
    <lineage>
        <taxon>Eukaryota</taxon>
        <taxon>Fungi</taxon>
        <taxon>Dikarya</taxon>
        <taxon>Ascomycota</taxon>
        <taxon>Pezizomycotina</taxon>
        <taxon>Dothideomycetes</taxon>
        <taxon>Dothideomycetes incertae sedis</taxon>
        <taxon>Botryosphaeriales</taxon>
        <taxon>Botryosphaeriaceae</taxon>
        <taxon>Lasiodiplodia</taxon>
    </lineage>
</organism>
<feature type="domain" description="Amidase" evidence="5">
    <location>
        <begin position="2"/>
        <end position="283"/>
    </location>
</feature>
<dbReference type="Proteomes" id="UP000325902">
    <property type="component" value="Unassembled WGS sequence"/>
</dbReference>
<evidence type="ECO:0000256" key="2">
    <source>
        <dbReference type="ARBA" id="ARBA00009199"/>
    </source>
</evidence>
<dbReference type="PROSITE" id="PS00571">
    <property type="entry name" value="AMIDASES"/>
    <property type="match status" value="1"/>
</dbReference>
<evidence type="ECO:0000256" key="4">
    <source>
        <dbReference type="ARBA" id="ARBA00022801"/>
    </source>
</evidence>
<reference evidence="6 7" key="1">
    <citation type="journal article" date="2019" name="Sci. Rep.">
        <title>A multi-omics analysis of the grapevine pathogen Lasiodiplodia theobromae reveals that temperature affects the expression of virulence- and pathogenicity-related genes.</title>
        <authorList>
            <person name="Felix C."/>
            <person name="Meneses R."/>
            <person name="Goncalves M.F.M."/>
            <person name="Tilleman L."/>
            <person name="Duarte A.S."/>
            <person name="Jorrin-Novo J.V."/>
            <person name="Van de Peer Y."/>
            <person name="Deforce D."/>
            <person name="Van Nieuwerburgh F."/>
            <person name="Esteves A.C."/>
            <person name="Alves A."/>
        </authorList>
    </citation>
    <scope>NUCLEOTIDE SEQUENCE [LARGE SCALE GENOMIC DNA]</scope>
    <source>
        <strain evidence="6 7">LA-SOL3</strain>
    </source>
</reference>
<dbReference type="InterPro" id="IPR020556">
    <property type="entry name" value="Amidase_CS"/>
</dbReference>
<dbReference type="GO" id="GO:0004040">
    <property type="term" value="F:amidase activity"/>
    <property type="evidence" value="ECO:0007669"/>
    <property type="project" value="UniProtKB-EC"/>
</dbReference>
<evidence type="ECO:0000259" key="5">
    <source>
        <dbReference type="Pfam" id="PF01425"/>
    </source>
</evidence>
<keyword evidence="4" id="KW-0378">Hydrolase</keyword>
<name>A0A5N5D824_9PEZI</name>
<comment type="similarity">
    <text evidence="2">Belongs to the amidase family.</text>
</comment>
<keyword evidence="7" id="KW-1185">Reference proteome</keyword>
<comment type="catalytic activity">
    <reaction evidence="1">
        <text>a monocarboxylic acid amide + H2O = a monocarboxylate + NH4(+)</text>
        <dbReference type="Rhea" id="RHEA:12020"/>
        <dbReference type="ChEBI" id="CHEBI:15377"/>
        <dbReference type="ChEBI" id="CHEBI:28938"/>
        <dbReference type="ChEBI" id="CHEBI:35757"/>
        <dbReference type="ChEBI" id="CHEBI:83628"/>
        <dbReference type="EC" id="3.5.1.4"/>
    </reaction>
</comment>
<evidence type="ECO:0000313" key="6">
    <source>
        <dbReference type="EMBL" id="KAB2573434.1"/>
    </source>
</evidence>
<dbReference type="EMBL" id="VCHE01000059">
    <property type="protein sequence ID" value="KAB2573434.1"/>
    <property type="molecule type" value="Genomic_DNA"/>
</dbReference>
<protein>
    <recommendedName>
        <fullName evidence="3">amidase</fullName>
        <ecNumber evidence="3">3.5.1.4</ecNumber>
    </recommendedName>
</protein>
<dbReference type="AlphaFoldDB" id="A0A5N5D824"/>
<proteinExistence type="inferred from homology"/>
<dbReference type="EC" id="3.5.1.4" evidence="3"/>
<dbReference type="PANTHER" id="PTHR46072">
    <property type="entry name" value="AMIDASE-RELATED-RELATED"/>
    <property type="match status" value="1"/>
</dbReference>
<dbReference type="Gene3D" id="3.90.1300.10">
    <property type="entry name" value="Amidase signature (AS) domain"/>
    <property type="match status" value="1"/>
</dbReference>